<reference evidence="4" key="2">
    <citation type="submission" date="2013-07" db="EMBL/GenBank/DDBJ databases">
        <authorList>
            <consortium name="The Broad Institute Genome Sequencing Platform"/>
            <person name="Cuomo C."/>
            <person name="Litvintseva A."/>
            <person name="Chen Y."/>
            <person name="Heitman J."/>
            <person name="Sun S."/>
            <person name="Springer D."/>
            <person name="Dromer F."/>
            <person name="Young S.K."/>
            <person name="Zeng Q."/>
            <person name="Gargeya S."/>
            <person name="Fitzgerald M."/>
            <person name="Abouelleil A."/>
            <person name="Alvarado L."/>
            <person name="Berlin A.M."/>
            <person name="Chapman S.B."/>
            <person name="Dewar J."/>
            <person name="Goldberg J."/>
            <person name="Griggs A."/>
            <person name="Gujja S."/>
            <person name="Hansen M."/>
            <person name="Howarth C."/>
            <person name="Imamovic A."/>
            <person name="Larimer J."/>
            <person name="McCowan C."/>
            <person name="Murphy C."/>
            <person name="Pearson M."/>
            <person name="Priest M."/>
            <person name="Roberts A."/>
            <person name="Saif S."/>
            <person name="Shea T."/>
            <person name="Sykes S."/>
            <person name="Wortman J."/>
            <person name="Nusbaum C."/>
            <person name="Birren B."/>
        </authorList>
    </citation>
    <scope>NUCLEOTIDE SEQUENCE</scope>
    <source>
        <strain evidence="4">CBS 10737</strain>
    </source>
</reference>
<dbReference type="GeneID" id="30173005"/>
<feature type="compositionally biased region" description="Acidic residues" evidence="1">
    <location>
        <begin position="154"/>
        <end position="169"/>
    </location>
</feature>
<evidence type="ECO:0000313" key="5">
    <source>
        <dbReference type="Proteomes" id="UP000094020"/>
    </source>
</evidence>
<dbReference type="EMBL" id="KI894012">
    <property type="protein sequence ID" value="OCF48949.1"/>
    <property type="molecule type" value="Genomic_DNA"/>
</dbReference>
<gene>
    <name evidence="3" type="ORF">I206_04636</name>
    <name evidence="4" type="ORF">I206_105816</name>
</gene>
<feature type="compositionally biased region" description="Basic residues" evidence="1">
    <location>
        <begin position="189"/>
        <end position="199"/>
    </location>
</feature>
<feature type="compositionally biased region" description="Acidic residues" evidence="1">
    <location>
        <begin position="204"/>
        <end position="218"/>
    </location>
</feature>
<sequence length="233" mass="26802">MAPYIRLPRQNNSTNTNPGTSGDSTSNDASSFMDKYSKEIYISLAVLGVLILSYFLWAGSTNRLFYPPFNQKRCNECKKGISKEKKEEEDYFKSSADAENSKGWICKSCQEKLEEKMLNDELEKEEEKGKKIKSKSKFHIKEKSKIKSKKNIEDISEDELDSSDEEEEEVVIETVKKVKKVERDLPKIEKRKSRPPPLKKRYEEESDSDDYDSSDEEDVRGKAGGKVKVRSKA</sequence>
<organism evidence="3">
    <name type="scientific">Kwoniella pini CBS 10737</name>
    <dbReference type="NCBI Taxonomy" id="1296096"/>
    <lineage>
        <taxon>Eukaryota</taxon>
        <taxon>Fungi</taxon>
        <taxon>Dikarya</taxon>
        <taxon>Basidiomycota</taxon>
        <taxon>Agaricomycotina</taxon>
        <taxon>Tremellomycetes</taxon>
        <taxon>Tremellales</taxon>
        <taxon>Cryptococcaceae</taxon>
        <taxon>Kwoniella</taxon>
    </lineage>
</organism>
<feature type="compositionally biased region" description="Basic residues" evidence="1">
    <location>
        <begin position="223"/>
        <end position="233"/>
    </location>
</feature>
<feature type="transmembrane region" description="Helical" evidence="2">
    <location>
        <begin position="40"/>
        <end position="57"/>
    </location>
</feature>
<keyword evidence="5" id="KW-1185">Reference proteome</keyword>
<keyword evidence="2" id="KW-0812">Transmembrane</keyword>
<feature type="region of interest" description="Disordered" evidence="1">
    <location>
        <begin position="1"/>
        <end position="28"/>
    </location>
</feature>
<dbReference type="RefSeq" id="XP_019010168.1">
    <property type="nucleotide sequence ID" value="XM_019156366.1"/>
</dbReference>
<dbReference type="EMBL" id="CP144526">
    <property type="protein sequence ID" value="WWC71857.1"/>
    <property type="molecule type" value="Genomic_DNA"/>
</dbReference>
<evidence type="ECO:0000256" key="2">
    <source>
        <dbReference type="SAM" id="Phobius"/>
    </source>
</evidence>
<proteinExistence type="predicted"/>
<evidence type="ECO:0000313" key="4">
    <source>
        <dbReference type="EMBL" id="WWC71857.1"/>
    </source>
</evidence>
<feature type="compositionally biased region" description="Basic and acidic residues" evidence="1">
    <location>
        <begin position="139"/>
        <end position="153"/>
    </location>
</feature>
<feature type="compositionally biased region" description="Low complexity" evidence="1">
    <location>
        <begin position="11"/>
        <end position="27"/>
    </location>
</feature>
<feature type="region of interest" description="Disordered" evidence="1">
    <location>
        <begin position="133"/>
        <end position="169"/>
    </location>
</feature>
<dbReference type="KEGG" id="kpin:30173005"/>
<dbReference type="AlphaFoldDB" id="A0A1B9I083"/>
<keyword evidence="2" id="KW-0472">Membrane</keyword>
<keyword evidence="2" id="KW-1133">Transmembrane helix</keyword>
<protein>
    <submittedName>
        <fullName evidence="3">Uncharacterized protein</fullName>
    </submittedName>
</protein>
<evidence type="ECO:0000256" key="1">
    <source>
        <dbReference type="SAM" id="MobiDB-lite"/>
    </source>
</evidence>
<reference evidence="3" key="3">
    <citation type="submission" date="2016-07" db="EMBL/GenBank/DDBJ databases">
        <title>Evolution of pathogenesis and genome organization in the Tremellales.</title>
        <authorList>
            <person name="Cuomo C."/>
            <person name="Litvintseva A."/>
            <person name="Heitman J."/>
            <person name="Chen Y."/>
            <person name="Sun S."/>
            <person name="Springer D."/>
            <person name="Dromer F."/>
            <person name="Young S."/>
            <person name="Zeng Q."/>
            <person name="Chapman S."/>
            <person name="Gujja S."/>
            <person name="Saif S."/>
            <person name="Birren B."/>
        </authorList>
    </citation>
    <scope>NUCLEOTIDE SEQUENCE</scope>
    <source>
        <strain evidence="3">CBS 10737</strain>
    </source>
</reference>
<accession>A0A1B9I083</accession>
<name>A0A1B9I083_9TREE</name>
<evidence type="ECO:0000313" key="3">
    <source>
        <dbReference type="EMBL" id="OCF48949.1"/>
    </source>
</evidence>
<dbReference type="OrthoDB" id="2564982at2759"/>
<feature type="region of interest" description="Disordered" evidence="1">
    <location>
        <begin position="183"/>
        <end position="233"/>
    </location>
</feature>
<dbReference type="Proteomes" id="UP000094020">
    <property type="component" value="Chromosome 8"/>
</dbReference>
<reference evidence="3" key="1">
    <citation type="submission" date="2013-07" db="EMBL/GenBank/DDBJ databases">
        <title>The Genome Sequence of Cryptococcus pinus CBS10737.</title>
        <authorList>
            <consortium name="The Broad Institute Genome Sequencing Platform"/>
            <person name="Cuomo C."/>
            <person name="Litvintseva A."/>
            <person name="Chen Y."/>
            <person name="Heitman J."/>
            <person name="Sun S."/>
            <person name="Springer D."/>
            <person name="Dromer F."/>
            <person name="Young S.K."/>
            <person name="Zeng Q."/>
            <person name="Gargeya S."/>
            <person name="Fitzgerald M."/>
            <person name="Abouelleil A."/>
            <person name="Alvarado L."/>
            <person name="Berlin A.M."/>
            <person name="Chapman S.B."/>
            <person name="Dewar J."/>
            <person name="Goldberg J."/>
            <person name="Griggs A."/>
            <person name="Gujja S."/>
            <person name="Hansen M."/>
            <person name="Howarth C."/>
            <person name="Imamovic A."/>
            <person name="Larimer J."/>
            <person name="McCowan C."/>
            <person name="Murphy C."/>
            <person name="Pearson M."/>
            <person name="Priest M."/>
            <person name="Roberts A."/>
            <person name="Saif S."/>
            <person name="Shea T."/>
            <person name="Sykes S."/>
            <person name="Wortman J."/>
            <person name="Nusbaum C."/>
            <person name="Birren B."/>
        </authorList>
    </citation>
    <scope>NUCLEOTIDE SEQUENCE [LARGE SCALE GENOMIC DNA]</scope>
    <source>
        <strain evidence="3">CBS 10737</strain>
    </source>
</reference>
<reference evidence="4" key="4">
    <citation type="submission" date="2024-02" db="EMBL/GenBank/DDBJ databases">
        <title>Comparative genomics of Cryptococcus and Kwoniella reveals pathogenesis evolution and contrasting modes of karyotype evolution via chromosome fusion or intercentromeric recombination.</title>
        <authorList>
            <person name="Coelho M.A."/>
            <person name="David-Palma M."/>
            <person name="Shea T."/>
            <person name="Bowers K."/>
            <person name="McGinley-Smith S."/>
            <person name="Mohammad A.W."/>
            <person name="Gnirke A."/>
            <person name="Yurkov A.M."/>
            <person name="Nowrousian M."/>
            <person name="Sun S."/>
            <person name="Cuomo C.A."/>
            <person name="Heitman J."/>
        </authorList>
    </citation>
    <scope>NUCLEOTIDE SEQUENCE</scope>
    <source>
        <strain evidence="4">CBS 10737</strain>
    </source>
</reference>